<dbReference type="InterPro" id="IPR032675">
    <property type="entry name" value="LRR_dom_sf"/>
</dbReference>
<reference evidence="1 2" key="1">
    <citation type="journal article" date="2023" name="Life. Sci Alliance">
        <title>Evolutionary insights into 3D genome organization and epigenetic landscape of Vigna mungo.</title>
        <authorList>
            <person name="Junaid A."/>
            <person name="Singh B."/>
            <person name="Bhatia S."/>
        </authorList>
    </citation>
    <scope>NUCLEOTIDE SEQUENCE [LARGE SCALE GENOMIC DNA]</scope>
    <source>
        <strain evidence="1">Urdbean</strain>
    </source>
</reference>
<dbReference type="AlphaFoldDB" id="A0AAQ3RKL7"/>
<keyword evidence="2" id="KW-1185">Reference proteome</keyword>
<gene>
    <name evidence="1" type="ORF">V8G54_029737</name>
</gene>
<name>A0AAQ3RKL7_VIGMU</name>
<evidence type="ECO:0000313" key="1">
    <source>
        <dbReference type="EMBL" id="WVY97586.1"/>
    </source>
</evidence>
<evidence type="ECO:0000313" key="2">
    <source>
        <dbReference type="Proteomes" id="UP001374535"/>
    </source>
</evidence>
<dbReference type="SUPFAM" id="SSF52058">
    <property type="entry name" value="L domain-like"/>
    <property type="match status" value="1"/>
</dbReference>
<accession>A0AAQ3RKL7</accession>
<dbReference type="InterPro" id="IPR001611">
    <property type="entry name" value="Leu-rich_rpt"/>
</dbReference>
<dbReference type="Pfam" id="PF00560">
    <property type="entry name" value="LRR_1"/>
    <property type="match status" value="1"/>
</dbReference>
<dbReference type="Gene3D" id="3.80.10.10">
    <property type="entry name" value="Ribonuclease Inhibitor"/>
    <property type="match status" value="1"/>
</dbReference>
<sequence>MQLKSLWSTLRNLEFLDLSYNNFNHTDIGSALSGLSSLKSLDLENSGLSWRSISSTCYKSSSFVFCYFRKYFLTAYKLLDISKLNSLEVLYLGCNHLNEVESILSRSG</sequence>
<dbReference type="EMBL" id="CP144692">
    <property type="protein sequence ID" value="WVY97586.1"/>
    <property type="molecule type" value="Genomic_DNA"/>
</dbReference>
<protein>
    <submittedName>
        <fullName evidence="1">Uncharacterized protein</fullName>
    </submittedName>
</protein>
<organism evidence="1 2">
    <name type="scientific">Vigna mungo</name>
    <name type="common">Black gram</name>
    <name type="synonym">Phaseolus mungo</name>
    <dbReference type="NCBI Taxonomy" id="3915"/>
    <lineage>
        <taxon>Eukaryota</taxon>
        <taxon>Viridiplantae</taxon>
        <taxon>Streptophyta</taxon>
        <taxon>Embryophyta</taxon>
        <taxon>Tracheophyta</taxon>
        <taxon>Spermatophyta</taxon>
        <taxon>Magnoliopsida</taxon>
        <taxon>eudicotyledons</taxon>
        <taxon>Gunneridae</taxon>
        <taxon>Pentapetalae</taxon>
        <taxon>rosids</taxon>
        <taxon>fabids</taxon>
        <taxon>Fabales</taxon>
        <taxon>Fabaceae</taxon>
        <taxon>Papilionoideae</taxon>
        <taxon>50 kb inversion clade</taxon>
        <taxon>NPAAA clade</taxon>
        <taxon>indigoferoid/millettioid clade</taxon>
        <taxon>Phaseoleae</taxon>
        <taxon>Vigna</taxon>
    </lineage>
</organism>
<proteinExistence type="predicted"/>
<dbReference type="Proteomes" id="UP001374535">
    <property type="component" value="Chromosome 9"/>
</dbReference>